<dbReference type="GO" id="GO:0016787">
    <property type="term" value="F:hydrolase activity"/>
    <property type="evidence" value="ECO:0007669"/>
    <property type="project" value="TreeGrafter"/>
</dbReference>
<dbReference type="OrthoDB" id="5307922at2759"/>
<reference evidence="5 6" key="1">
    <citation type="journal article" date="2010" name="Plant Cell">
        <title>The Chlorella variabilis NC64A genome reveals adaptation to photosymbiosis, coevolution with viruses, and cryptic sex.</title>
        <authorList>
            <person name="Blanc G."/>
            <person name="Duncan G."/>
            <person name="Agarkova I."/>
            <person name="Borodovsky M."/>
            <person name="Gurnon J."/>
            <person name="Kuo A."/>
            <person name="Lindquist E."/>
            <person name="Lucas S."/>
            <person name="Pangilinan J."/>
            <person name="Polle J."/>
            <person name="Salamov A."/>
            <person name="Terry A."/>
            <person name="Yamada T."/>
            <person name="Dunigan D.D."/>
            <person name="Grigoriev I.V."/>
            <person name="Claverie J.M."/>
            <person name="Van Etten J.L."/>
        </authorList>
    </citation>
    <scope>NUCLEOTIDE SEQUENCE [LARGE SCALE GENOMIC DNA]</scope>
    <source>
        <strain evidence="5 6">NC64A</strain>
    </source>
</reference>
<dbReference type="PANTHER" id="PTHR10426">
    <property type="entry name" value="STRICTOSIDINE SYNTHASE-RELATED"/>
    <property type="match status" value="1"/>
</dbReference>
<sequence>MAMHPDGHLIVCDAAKGLLSADPASGEVSLLASRLPNASLTPAEADIGAPQGRLLVYDPRTHYTQQLADGIWFAKGVALSDNESYVLVAETFGCRVLRHWLQGPAAGTTEVFVDGLPGFPDGISRAPGGDSYWLTIISTPSPLAKALPSSQLLRWLVAWLPKALNPKPTHVSSDGRILRSLHDPTGGRCHTSAAQVGGTLYMGSLASSHVCALDLAAAI</sequence>
<dbReference type="STRING" id="554065.E1ZHR0"/>
<dbReference type="Proteomes" id="UP000008141">
    <property type="component" value="Unassembled WGS sequence"/>
</dbReference>
<dbReference type="eggNOG" id="KOG1520">
    <property type="taxonomic scope" value="Eukaryota"/>
</dbReference>
<proteinExistence type="inferred from homology"/>
<dbReference type="InterPro" id="IPR011042">
    <property type="entry name" value="6-blade_b-propeller_TolB-like"/>
</dbReference>
<keyword evidence="3" id="KW-0325">Glycoprotein</keyword>
<evidence type="ECO:0000256" key="2">
    <source>
        <dbReference type="ARBA" id="ARBA00022553"/>
    </source>
</evidence>
<evidence type="ECO:0000313" key="5">
    <source>
        <dbReference type="EMBL" id="EFN54503.1"/>
    </source>
</evidence>
<dbReference type="KEGG" id="cvr:CHLNCDRAFT_135213"/>
<dbReference type="Pfam" id="PF03088">
    <property type="entry name" value="Str_synth"/>
    <property type="match status" value="1"/>
</dbReference>
<keyword evidence="2" id="KW-0597">Phosphoprotein</keyword>
<accession>E1ZHR0</accession>
<comment type="similarity">
    <text evidence="1">Belongs to the strictosidine synthase family.</text>
</comment>
<dbReference type="GeneID" id="17353889"/>
<feature type="domain" description="Strictosidine synthase conserved region" evidence="4">
    <location>
        <begin position="48"/>
        <end position="103"/>
    </location>
</feature>
<dbReference type="InParanoid" id="E1ZHR0"/>
<evidence type="ECO:0000313" key="6">
    <source>
        <dbReference type="Proteomes" id="UP000008141"/>
    </source>
</evidence>
<evidence type="ECO:0000256" key="1">
    <source>
        <dbReference type="ARBA" id="ARBA00009191"/>
    </source>
</evidence>
<evidence type="ECO:0000259" key="4">
    <source>
        <dbReference type="Pfam" id="PF03088"/>
    </source>
</evidence>
<dbReference type="RefSeq" id="XP_005846605.1">
    <property type="nucleotide sequence ID" value="XM_005846543.1"/>
</dbReference>
<name>E1ZHR0_CHLVA</name>
<keyword evidence="6" id="KW-1185">Reference proteome</keyword>
<organism evidence="6">
    <name type="scientific">Chlorella variabilis</name>
    <name type="common">Green alga</name>
    <dbReference type="NCBI Taxonomy" id="554065"/>
    <lineage>
        <taxon>Eukaryota</taxon>
        <taxon>Viridiplantae</taxon>
        <taxon>Chlorophyta</taxon>
        <taxon>core chlorophytes</taxon>
        <taxon>Trebouxiophyceae</taxon>
        <taxon>Chlorellales</taxon>
        <taxon>Chlorellaceae</taxon>
        <taxon>Chlorella clade</taxon>
        <taxon>Chlorella</taxon>
    </lineage>
</organism>
<dbReference type="InterPro" id="IPR018119">
    <property type="entry name" value="Strictosidine_synth_cons-reg"/>
</dbReference>
<protein>
    <recommendedName>
        <fullName evidence="4">Strictosidine synthase conserved region domain-containing protein</fullName>
    </recommendedName>
</protein>
<dbReference type="EMBL" id="GL433847">
    <property type="protein sequence ID" value="EFN54503.1"/>
    <property type="molecule type" value="Genomic_DNA"/>
</dbReference>
<dbReference type="PANTHER" id="PTHR10426:SF88">
    <property type="entry name" value="ADIPOCYTE PLASMA MEMBRANE-ASSOCIATED PROTEIN HEMOMUCIN-RELATED"/>
    <property type="match status" value="1"/>
</dbReference>
<evidence type="ECO:0000256" key="3">
    <source>
        <dbReference type="ARBA" id="ARBA00023180"/>
    </source>
</evidence>
<gene>
    <name evidence="5" type="ORF">CHLNCDRAFT_135213</name>
</gene>
<dbReference type="SUPFAM" id="SSF63829">
    <property type="entry name" value="Calcium-dependent phosphotriesterase"/>
    <property type="match status" value="1"/>
</dbReference>
<dbReference type="OMA" id="MERKSRC"/>
<dbReference type="Gene3D" id="2.120.10.30">
    <property type="entry name" value="TolB, C-terminal domain"/>
    <property type="match status" value="1"/>
</dbReference>
<dbReference type="AlphaFoldDB" id="E1ZHR0"/>